<dbReference type="SMART" id="SM00181">
    <property type="entry name" value="EGF"/>
    <property type="match status" value="2"/>
</dbReference>
<organism evidence="24 27">
    <name type="scientific">Medicago truncatula</name>
    <name type="common">Barrel medic</name>
    <name type="synonym">Medicago tribuloides</name>
    <dbReference type="NCBI Taxonomy" id="3880"/>
    <lineage>
        <taxon>Eukaryota</taxon>
        <taxon>Viridiplantae</taxon>
        <taxon>Streptophyta</taxon>
        <taxon>Embryophyta</taxon>
        <taxon>Tracheophyta</taxon>
        <taxon>Spermatophyta</taxon>
        <taxon>Magnoliopsida</taxon>
        <taxon>eudicotyledons</taxon>
        <taxon>Gunneridae</taxon>
        <taxon>Pentapetalae</taxon>
        <taxon>rosids</taxon>
        <taxon>fabids</taxon>
        <taxon>Fabales</taxon>
        <taxon>Fabaceae</taxon>
        <taxon>Papilionoideae</taxon>
        <taxon>50 kb inversion clade</taxon>
        <taxon>NPAAA clade</taxon>
        <taxon>Hologalegina</taxon>
        <taxon>IRL clade</taxon>
        <taxon>Trifolieae</taxon>
        <taxon>Medicago</taxon>
    </lineage>
</organism>
<dbReference type="Proteomes" id="UP000002051">
    <property type="component" value="Chromosome 3"/>
</dbReference>
<evidence type="ECO:0000313" key="25">
    <source>
        <dbReference type="EMBL" id="RHN69503.1"/>
    </source>
</evidence>
<feature type="transmembrane region" description="Helical" evidence="20">
    <location>
        <begin position="350"/>
        <end position="376"/>
    </location>
</feature>
<dbReference type="InterPro" id="IPR018097">
    <property type="entry name" value="EGF_Ca-bd_CS"/>
</dbReference>
<dbReference type="FunFam" id="3.30.200.20:FF:000043">
    <property type="entry name" value="Wall-associated receptor kinase 2"/>
    <property type="match status" value="1"/>
</dbReference>
<keyword evidence="3 19" id="KW-0245">EGF-like domain</keyword>
<comment type="function">
    <text evidence="18">Serine/threonine-protein kinase that may function as a signaling receptor of extracellular matrix component. Binding to pectin may have significance in the control of cell expansion, morphogenesis and development.</text>
</comment>
<evidence type="ECO:0000313" key="27">
    <source>
        <dbReference type="Proteomes" id="UP000002051"/>
    </source>
</evidence>
<dbReference type="PROSITE" id="PS00108">
    <property type="entry name" value="PROTEIN_KINASE_ST"/>
    <property type="match status" value="1"/>
</dbReference>
<keyword evidence="4" id="KW-0597">Phosphoprotein</keyword>
<dbReference type="CDD" id="cd14066">
    <property type="entry name" value="STKc_IRAK"/>
    <property type="match status" value="1"/>
</dbReference>
<feature type="domain" description="EGF-like" evidence="23">
    <location>
        <begin position="296"/>
        <end position="339"/>
    </location>
</feature>
<dbReference type="GO" id="GO:0004674">
    <property type="term" value="F:protein serine/threonine kinase activity"/>
    <property type="evidence" value="ECO:0007669"/>
    <property type="project" value="UniProtKB-KW"/>
</dbReference>
<evidence type="ECO:0000256" key="13">
    <source>
        <dbReference type="ARBA" id="ARBA00023136"/>
    </source>
</evidence>
<reference evidence="26" key="3">
    <citation type="submission" date="2015-04" db="UniProtKB">
        <authorList>
            <consortium name="EnsemblPlants"/>
        </authorList>
    </citation>
    <scope>IDENTIFICATION</scope>
    <source>
        <strain evidence="26">cv. Jemalong A17</strain>
    </source>
</reference>
<feature type="domain" description="Protein kinase" evidence="22">
    <location>
        <begin position="426"/>
        <end position="699"/>
    </location>
</feature>
<dbReference type="OrthoDB" id="4062651at2759"/>
<dbReference type="GO" id="GO:0030247">
    <property type="term" value="F:polysaccharide binding"/>
    <property type="evidence" value="ECO:0007669"/>
    <property type="project" value="InterPro"/>
</dbReference>
<dbReference type="SMART" id="SM00220">
    <property type="entry name" value="S_TKc"/>
    <property type="match status" value="1"/>
</dbReference>
<name>A0A072V215_MEDTR</name>
<dbReference type="SUPFAM" id="SSF57196">
    <property type="entry name" value="EGF/Laminin"/>
    <property type="match status" value="1"/>
</dbReference>
<accession>A0A072V215</accession>
<keyword evidence="27" id="KW-1185">Reference proteome</keyword>
<keyword evidence="11" id="KW-0067">ATP-binding</keyword>
<dbReference type="InterPro" id="IPR000719">
    <property type="entry name" value="Prot_kinase_dom"/>
</dbReference>
<gene>
    <name evidence="26" type="primary">25489724</name>
    <name evidence="24" type="ordered locus">MTR_3g088750</name>
    <name evidence="25" type="ORF">MtrunA17_Chr3g0125431</name>
</gene>
<evidence type="ECO:0000256" key="18">
    <source>
        <dbReference type="ARBA" id="ARBA00058961"/>
    </source>
</evidence>
<protein>
    <submittedName>
        <fullName evidence="24">Wall-associated receptor kinase-like protein</fullName>
    </submittedName>
</protein>
<dbReference type="InterPro" id="IPR000152">
    <property type="entry name" value="EGF-type_Asp/Asn_hydroxyl_site"/>
</dbReference>
<keyword evidence="6 20" id="KW-0812">Transmembrane</keyword>
<dbReference type="Gene3D" id="1.10.510.10">
    <property type="entry name" value="Transferase(Phosphotransferase) domain 1"/>
    <property type="match status" value="1"/>
</dbReference>
<evidence type="ECO:0000256" key="4">
    <source>
        <dbReference type="ARBA" id="ARBA00022553"/>
    </source>
</evidence>
<dbReference type="PROSITE" id="PS50026">
    <property type="entry name" value="EGF_3"/>
    <property type="match status" value="1"/>
</dbReference>
<comment type="subcellular location">
    <subcellularLocation>
        <location evidence="1">Membrane</location>
        <topology evidence="1">Single-pass type I membrane protein</topology>
    </subcellularLocation>
</comment>
<feature type="signal peptide" evidence="21">
    <location>
        <begin position="1"/>
        <end position="22"/>
    </location>
</feature>
<evidence type="ECO:0000256" key="20">
    <source>
        <dbReference type="SAM" id="Phobius"/>
    </source>
</evidence>
<evidence type="ECO:0000259" key="23">
    <source>
        <dbReference type="PROSITE" id="PS50026"/>
    </source>
</evidence>
<keyword evidence="12 20" id="KW-1133">Transmembrane helix</keyword>
<evidence type="ECO:0000256" key="14">
    <source>
        <dbReference type="ARBA" id="ARBA00023157"/>
    </source>
</evidence>
<evidence type="ECO:0000313" key="24">
    <source>
        <dbReference type="EMBL" id="KEH35368.1"/>
    </source>
</evidence>
<evidence type="ECO:0000256" key="15">
    <source>
        <dbReference type="ARBA" id="ARBA00023180"/>
    </source>
</evidence>
<proteinExistence type="predicted"/>
<reference evidence="24 27" key="1">
    <citation type="journal article" date="2011" name="Nature">
        <title>The Medicago genome provides insight into the evolution of rhizobial symbioses.</title>
        <authorList>
            <person name="Young N.D."/>
            <person name="Debelle F."/>
            <person name="Oldroyd G.E."/>
            <person name="Geurts R."/>
            <person name="Cannon S.B."/>
            <person name="Udvardi M.K."/>
            <person name="Benedito V.A."/>
            <person name="Mayer K.F."/>
            <person name="Gouzy J."/>
            <person name="Schoof H."/>
            <person name="Van de Peer Y."/>
            <person name="Proost S."/>
            <person name="Cook D.R."/>
            <person name="Meyers B.C."/>
            <person name="Spannagl M."/>
            <person name="Cheung F."/>
            <person name="De Mita S."/>
            <person name="Krishnakumar V."/>
            <person name="Gundlach H."/>
            <person name="Zhou S."/>
            <person name="Mudge J."/>
            <person name="Bharti A.K."/>
            <person name="Murray J.D."/>
            <person name="Naoumkina M.A."/>
            <person name="Rosen B."/>
            <person name="Silverstein K.A."/>
            <person name="Tang H."/>
            <person name="Rombauts S."/>
            <person name="Zhao P.X."/>
            <person name="Zhou P."/>
            <person name="Barbe V."/>
            <person name="Bardou P."/>
            <person name="Bechner M."/>
            <person name="Bellec A."/>
            <person name="Berger A."/>
            <person name="Berges H."/>
            <person name="Bidwell S."/>
            <person name="Bisseling T."/>
            <person name="Choisne N."/>
            <person name="Couloux A."/>
            <person name="Denny R."/>
            <person name="Deshpande S."/>
            <person name="Dai X."/>
            <person name="Doyle J.J."/>
            <person name="Dudez A.M."/>
            <person name="Farmer A.D."/>
            <person name="Fouteau S."/>
            <person name="Franken C."/>
            <person name="Gibelin C."/>
            <person name="Gish J."/>
            <person name="Goldstein S."/>
            <person name="Gonzalez A.J."/>
            <person name="Green P.J."/>
            <person name="Hallab A."/>
            <person name="Hartog M."/>
            <person name="Hua A."/>
            <person name="Humphray S.J."/>
            <person name="Jeong D.H."/>
            <person name="Jing Y."/>
            <person name="Jocker A."/>
            <person name="Kenton S.M."/>
            <person name="Kim D.J."/>
            <person name="Klee K."/>
            <person name="Lai H."/>
            <person name="Lang C."/>
            <person name="Lin S."/>
            <person name="Macmil S.L."/>
            <person name="Magdelenat G."/>
            <person name="Matthews L."/>
            <person name="McCorrison J."/>
            <person name="Monaghan E.L."/>
            <person name="Mun J.H."/>
            <person name="Najar F.Z."/>
            <person name="Nicholson C."/>
            <person name="Noirot C."/>
            <person name="O'Bleness M."/>
            <person name="Paule C.R."/>
            <person name="Poulain J."/>
            <person name="Prion F."/>
            <person name="Qin B."/>
            <person name="Qu C."/>
            <person name="Retzel E.F."/>
            <person name="Riddle C."/>
            <person name="Sallet E."/>
            <person name="Samain S."/>
            <person name="Samson N."/>
            <person name="Sanders I."/>
            <person name="Saurat O."/>
            <person name="Scarpelli C."/>
            <person name="Schiex T."/>
            <person name="Segurens B."/>
            <person name="Severin A.J."/>
            <person name="Sherrier D.J."/>
            <person name="Shi R."/>
            <person name="Sims S."/>
            <person name="Singer S.R."/>
            <person name="Sinharoy S."/>
            <person name="Sterck L."/>
            <person name="Viollet A."/>
            <person name="Wang B.B."/>
            <person name="Wang K."/>
            <person name="Wang M."/>
            <person name="Wang X."/>
            <person name="Warfsmann J."/>
            <person name="Weissenbach J."/>
            <person name="White D.D."/>
            <person name="White J.D."/>
            <person name="Wiley G.B."/>
            <person name="Wincker P."/>
            <person name="Xing Y."/>
            <person name="Yang L."/>
            <person name="Yao Z."/>
            <person name="Ying F."/>
            <person name="Zhai J."/>
            <person name="Zhou L."/>
            <person name="Zuber A."/>
            <person name="Denarie J."/>
            <person name="Dixon R.A."/>
            <person name="May G.D."/>
            <person name="Schwartz D.C."/>
            <person name="Rogers J."/>
            <person name="Quetier F."/>
            <person name="Town C.D."/>
            <person name="Roe B.A."/>
        </authorList>
    </citation>
    <scope>NUCLEOTIDE SEQUENCE [LARGE SCALE GENOMIC DNA]</scope>
    <source>
        <strain evidence="24">A17</strain>
        <strain evidence="26 27">cv. Jemalong A17</strain>
    </source>
</reference>
<sequence length="757" mass="83430">MAVHSKQLLLMVAAVIYIKAATQPMSLPNCPTKCGSVTIPFPFGTTKNCSLDNTFLINCNKTSSTPTSTHVPYLDKSNQNVLNISLNGELHVAWPVASDCYAEKGRFIYQTLRDMNMTHFYISPTRNKLTAVGCDTIGALSAIDSGGNNYTTGCVALCNRLDDIMASQSCSGTGCCEISIPQGRVLREVAYTSAGIFNNHSDVHDFNPCGYSFVVENGAYSFESTDLLELKKKEFPVLFDWAVGNQTCQHAQNDLSNYACKASKSTCYNSAERSGYLCRCVHGYRGNPYLIHGCQDINECMESNNCVDGATCINFPGSYHCLCPEGYEGDGKSNGTRCSSKSSTKQRKEIILIISLSVSVSLILLLVGSFYAYWALKKRKLIRLKEQFFQQNGGLLLQQQIVRHGGSTETAKVFTVEELNEATNNFDEGKILGQGGQGTVYKGVLQNKRIVAIKKSKVSDPNQIEPFINEVVVLSQINHRNVVKLLGCCLETEVPLLVYEFISNGTVYEHLHDQNQTIKLTWKTRLRIAKETAGVLAYLHSAASTPIIHRDVKSTNILLDHNLTAKVSDFGASRIVPLDHSQITTLVQGTLGYLDPEYFLTSQLTEKSDVYSFGVVLAELLTGKKALSLGRPEVDRNLAAYFVSSMKEGRLLHILDKSIDNADIEQLKEVALIVERCLRVKGEDRPTMKEVAMELEGILVSEERRWGSDNLSSEETEKLLKTARSIKNVEDVVGGSGINSSESYSLNQISMSLIGGR</sequence>
<keyword evidence="8" id="KW-0677">Repeat</keyword>
<dbReference type="CDD" id="cd00054">
    <property type="entry name" value="EGF_CA"/>
    <property type="match status" value="1"/>
</dbReference>
<evidence type="ECO:0000256" key="7">
    <source>
        <dbReference type="ARBA" id="ARBA00022729"/>
    </source>
</evidence>
<dbReference type="KEGG" id="mtr:25489724"/>
<dbReference type="InterPro" id="IPR001245">
    <property type="entry name" value="Ser-Thr/Tyr_kinase_cat_dom"/>
</dbReference>
<evidence type="ECO:0000256" key="9">
    <source>
        <dbReference type="ARBA" id="ARBA00022741"/>
    </source>
</evidence>
<dbReference type="FunFam" id="2.10.25.10:FF:000038">
    <property type="entry name" value="Fibrillin 2"/>
    <property type="match status" value="1"/>
</dbReference>
<dbReference type="GO" id="GO:0007166">
    <property type="term" value="P:cell surface receptor signaling pathway"/>
    <property type="evidence" value="ECO:0000318"/>
    <property type="project" value="GO_Central"/>
</dbReference>
<dbReference type="Gene3D" id="2.10.25.10">
    <property type="entry name" value="Laminin"/>
    <property type="match status" value="1"/>
</dbReference>
<evidence type="ECO:0000256" key="1">
    <source>
        <dbReference type="ARBA" id="ARBA00004479"/>
    </source>
</evidence>
<evidence type="ECO:0000313" key="26">
    <source>
        <dbReference type="EnsemblPlants" id="KEH35368"/>
    </source>
</evidence>
<dbReference type="SUPFAM" id="SSF56112">
    <property type="entry name" value="Protein kinase-like (PK-like)"/>
    <property type="match status" value="1"/>
</dbReference>
<keyword evidence="5 25" id="KW-0808">Transferase</keyword>
<reference evidence="25" key="4">
    <citation type="journal article" date="2018" name="Nat. Plants">
        <title>Whole-genome landscape of Medicago truncatula symbiotic genes.</title>
        <authorList>
            <person name="Pecrix Y."/>
            <person name="Gamas P."/>
            <person name="Carrere S."/>
        </authorList>
    </citation>
    <scope>NUCLEOTIDE SEQUENCE</scope>
    <source>
        <tissue evidence="25">Leaves</tissue>
    </source>
</reference>
<dbReference type="GO" id="GO:0005886">
    <property type="term" value="C:plasma membrane"/>
    <property type="evidence" value="ECO:0000318"/>
    <property type="project" value="GO_Central"/>
</dbReference>
<keyword evidence="24" id="KW-0675">Receptor</keyword>
<dbReference type="Pfam" id="PF13947">
    <property type="entry name" value="GUB_WAK_bind"/>
    <property type="match status" value="1"/>
</dbReference>
<dbReference type="Pfam" id="PF07645">
    <property type="entry name" value="EGF_CA"/>
    <property type="match status" value="1"/>
</dbReference>
<evidence type="ECO:0000256" key="10">
    <source>
        <dbReference type="ARBA" id="ARBA00022777"/>
    </source>
</evidence>
<dbReference type="PANTHER" id="PTHR27005">
    <property type="entry name" value="WALL-ASSOCIATED RECEPTOR KINASE-LIKE 21"/>
    <property type="match status" value="1"/>
</dbReference>
<dbReference type="GO" id="GO:0005509">
    <property type="term" value="F:calcium ion binding"/>
    <property type="evidence" value="ECO:0007669"/>
    <property type="project" value="InterPro"/>
</dbReference>
<dbReference type="PANTHER" id="PTHR27005:SF511">
    <property type="entry name" value="WALL-ASSOCIATED RECEPTOR KINASE 1-RELATED"/>
    <property type="match status" value="1"/>
</dbReference>
<dbReference type="InterPro" id="IPR011009">
    <property type="entry name" value="Kinase-like_dom_sf"/>
</dbReference>
<dbReference type="PROSITE" id="PS50011">
    <property type="entry name" value="PROTEIN_KINASE_DOM"/>
    <property type="match status" value="1"/>
</dbReference>
<dbReference type="InterPro" id="IPR000742">
    <property type="entry name" value="EGF"/>
</dbReference>
<dbReference type="Proteomes" id="UP000265566">
    <property type="component" value="Chromosome 3"/>
</dbReference>
<dbReference type="PROSITE" id="PS01187">
    <property type="entry name" value="EGF_CA"/>
    <property type="match status" value="1"/>
</dbReference>
<dbReference type="Gramene" id="rna17982">
    <property type="protein sequence ID" value="RHN69503.1"/>
    <property type="gene ID" value="gene17982"/>
</dbReference>
<keyword evidence="10 24" id="KW-0418">Kinase</keyword>
<dbReference type="GO" id="GO:0005524">
    <property type="term" value="F:ATP binding"/>
    <property type="evidence" value="ECO:0007669"/>
    <property type="project" value="UniProtKB-KW"/>
</dbReference>
<dbReference type="EMBL" id="CM001219">
    <property type="protein sequence ID" value="KEH35368.1"/>
    <property type="molecule type" value="Genomic_DNA"/>
</dbReference>
<evidence type="ECO:0000256" key="21">
    <source>
        <dbReference type="SAM" id="SignalP"/>
    </source>
</evidence>
<keyword evidence="2" id="KW-0723">Serine/threonine-protein kinase</keyword>
<dbReference type="PROSITE" id="PS00010">
    <property type="entry name" value="ASX_HYDROXYL"/>
    <property type="match status" value="1"/>
</dbReference>
<dbReference type="AlphaFoldDB" id="A0A072V215"/>
<keyword evidence="7 21" id="KW-0732">Signal</keyword>
<dbReference type="EnsemblPlants" id="KEH35368">
    <property type="protein sequence ID" value="KEH35368"/>
    <property type="gene ID" value="MTR_3g088750"/>
</dbReference>
<comment type="caution">
    <text evidence="19">Lacks conserved residue(s) required for the propagation of feature annotation.</text>
</comment>
<dbReference type="HOGENOM" id="CLU_000288_43_5_1"/>
<dbReference type="EMBL" id="PSQE01000003">
    <property type="protein sequence ID" value="RHN69503.1"/>
    <property type="molecule type" value="Genomic_DNA"/>
</dbReference>
<dbReference type="InterPro" id="IPR049883">
    <property type="entry name" value="NOTCH1_EGF-like"/>
</dbReference>
<comment type="catalytic activity">
    <reaction evidence="17">
        <text>L-threonyl-[protein] + ATP = O-phospho-L-threonyl-[protein] + ADP + H(+)</text>
        <dbReference type="Rhea" id="RHEA:46608"/>
        <dbReference type="Rhea" id="RHEA-COMP:11060"/>
        <dbReference type="Rhea" id="RHEA-COMP:11605"/>
        <dbReference type="ChEBI" id="CHEBI:15378"/>
        <dbReference type="ChEBI" id="CHEBI:30013"/>
        <dbReference type="ChEBI" id="CHEBI:30616"/>
        <dbReference type="ChEBI" id="CHEBI:61977"/>
        <dbReference type="ChEBI" id="CHEBI:456216"/>
    </reaction>
</comment>
<dbReference type="Gene3D" id="3.30.200.20">
    <property type="entry name" value="Phosphorylase Kinase, domain 1"/>
    <property type="match status" value="1"/>
</dbReference>
<evidence type="ECO:0000256" key="11">
    <source>
        <dbReference type="ARBA" id="ARBA00022840"/>
    </source>
</evidence>
<evidence type="ECO:0000256" key="19">
    <source>
        <dbReference type="PROSITE-ProRule" id="PRU00076"/>
    </source>
</evidence>
<evidence type="ECO:0000256" key="5">
    <source>
        <dbReference type="ARBA" id="ARBA00022679"/>
    </source>
</evidence>
<evidence type="ECO:0000259" key="22">
    <source>
        <dbReference type="PROSITE" id="PS50011"/>
    </source>
</evidence>
<reference evidence="24 27" key="2">
    <citation type="journal article" date="2014" name="BMC Genomics">
        <title>An improved genome release (version Mt4.0) for the model legume Medicago truncatula.</title>
        <authorList>
            <person name="Tang H."/>
            <person name="Krishnakumar V."/>
            <person name="Bidwell S."/>
            <person name="Rosen B."/>
            <person name="Chan A."/>
            <person name="Zhou S."/>
            <person name="Gentzbittel L."/>
            <person name="Childs K.L."/>
            <person name="Yandell M."/>
            <person name="Gundlach H."/>
            <person name="Mayer K.F."/>
            <person name="Schwartz D.C."/>
            <person name="Town C.D."/>
        </authorList>
    </citation>
    <scope>GENOME REANNOTATION</scope>
    <source>
        <strain evidence="24">A17</strain>
        <strain evidence="26 27">cv. Jemalong A17</strain>
    </source>
</reference>
<feature type="chain" id="PRO_5014500173" evidence="21">
    <location>
        <begin position="23"/>
        <end position="757"/>
    </location>
</feature>
<comment type="catalytic activity">
    <reaction evidence="16">
        <text>L-seryl-[protein] + ATP = O-phospho-L-seryl-[protein] + ADP + H(+)</text>
        <dbReference type="Rhea" id="RHEA:17989"/>
        <dbReference type="Rhea" id="RHEA-COMP:9863"/>
        <dbReference type="Rhea" id="RHEA-COMP:11604"/>
        <dbReference type="ChEBI" id="CHEBI:15378"/>
        <dbReference type="ChEBI" id="CHEBI:29999"/>
        <dbReference type="ChEBI" id="CHEBI:30616"/>
        <dbReference type="ChEBI" id="CHEBI:83421"/>
        <dbReference type="ChEBI" id="CHEBI:456216"/>
    </reaction>
</comment>
<evidence type="ECO:0000256" key="2">
    <source>
        <dbReference type="ARBA" id="ARBA00022527"/>
    </source>
</evidence>
<evidence type="ECO:0000256" key="12">
    <source>
        <dbReference type="ARBA" id="ARBA00022989"/>
    </source>
</evidence>
<keyword evidence="15" id="KW-0325">Glycoprotein</keyword>
<dbReference type="Pfam" id="PF07714">
    <property type="entry name" value="PK_Tyr_Ser-Thr"/>
    <property type="match status" value="1"/>
</dbReference>
<keyword evidence="9" id="KW-0547">Nucleotide-binding</keyword>
<dbReference type="SMART" id="SM00179">
    <property type="entry name" value="EGF_CA"/>
    <property type="match status" value="1"/>
</dbReference>
<dbReference type="InterPro" id="IPR001881">
    <property type="entry name" value="EGF-like_Ca-bd_dom"/>
</dbReference>
<evidence type="ECO:0000256" key="8">
    <source>
        <dbReference type="ARBA" id="ARBA00022737"/>
    </source>
</evidence>
<dbReference type="InterPro" id="IPR025287">
    <property type="entry name" value="WAK_GUB"/>
</dbReference>
<keyword evidence="13 20" id="KW-0472">Membrane</keyword>
<evidence type="ECO:0000256" key="6">
    <source>
        <dbReference type="ARBA" id="ARBA00022692"/>
    </source>
</evidence>
<evidence type="ECO:0000256" key="17">
    <source>
        <dbReference type="ARBA" id="ARBA00047951"/>
    </source>
</evidence>
<dbReference type="InterPro" id="IPR008271">
    <property type="entry name" value="Ser/Thr_kinase_AS"/>
</dbReference>
<dbReference type="InterPro" id="IPR045274">
    <property type="entry name" value="WAK-like"/>
</dbReference>
<evidence type="ECO:0000256" key="16">
    <source>
        <dbReference type="ARBA" id="ARBA00047558"/>
    </source>
</evidence>
<dbReference type="FunFam" id="1.10.510.10:FF:000084">
    <property type="entry name" value="Wall-associated receptor kinase 2"/>
    <property type="match status" value="1"/>
</dbReference>
<keyword evidence="14" id="KW-1015">Disulfide bond</keyword>
<evidence type="ECO:0000256" key="3">
    <source>
        <dbReference type="ARBA" id="ARBA00022536"/>
    </source>
</evidence>